<evidence type="ECO:0000313" key="3">
    <source>
        <dbReference type="Proteomes" id="UP001501598"/>
    </source>
</evidence>
<feature type="region of interest" description="Disordered" evidence="1">
    <location>
        <begin position="180"/>
        <end position="203"/>
    </location>
</feature>
<protein>
    <recommendedName>
        <fullName evidence="4">C2H2-type domain-containing protein</fullName>
    </recommendedName>
</protein>
<organism evidence="2 3">
    <name type="scientific">Pseudonocardia xishanensis</name>
    <dbReference type="NCBI Taxonomy" id="630995"/>
    <lineage>
        <taxon>Bacteria</taxon>
        <taxon>Bacillati</taxon>
        <taxon>Actinomycetota</taxon>
        <taxon>Actinomycetes</taxon>
        <taxon>Pseudonocardiales</taxon>
        <taxon>Pseudonocardiaceae</taxon>
        <taxon>Pseudonocardia</taxon>
    </lineage>
</organism>
<gene>
    <name evidence="2" type="ORF">GCM10023175_22060</name>
</gene>
<proteinExistence type="predicted"/>
<evidence type="ECO:0000313" key="2">
    <source>
        <dbReference type="EMBL" id="GAA4544218.1"/>
    </source>
</evidence>
<accession>A0ABP8RPD5</accession>
<evidence type="ECO:0000256" key="1">
    <source>
        <dbReference type="SAM" id="MobiDB-lite"/>
    </source>
</evidence>
<evidence type="ECO:0008006" key="4">
    <source>
        <dbReference type="Google" id="ProtNLM"/>
    </source>
</evidence>
<comment type="caution">
    <text evidence="2">The sequence shown here is derived from an EMBL/GenBank/DDBJ whole genome shotgun (WGS) entry which is preliminary data.</text>
</comment>
<reference evidence="3" key="1">
    <citation type="journal article" date="2019" name="Int. J. Syst. Evol. Microbiol.">
        <title>The Global Catalogue of Microorganisms (GCM) 10K type strain sequencing project: providing services to taxonomists for standard genome sequencing and annotation.</title>
        <authorList>
            <consortium name="The Broad Institute Genomics Platform"/>
            <consortium name="The Broad Institute Genome Sequencing Center for Infectious Disease"/>
            <person name="Wu L."/>
            <person name="Ma J."/>
        </authorList>
    </citation>
    <scope>NUCLEOTIDE SEQUENCE [LARGE SCALE GENOMIC DNA]</scope>
    <source>
        <strain evidence="3">JCM 17906</strain>
    </source>
</reference>
<dbReference type="Proteomes" id="UP001501598">
    <property type="component" value="Unassembled WGS sequence"/>
</dbReference>
<name>A0ABP8RPD5_9PSEU</name>
<dbReference type="EMBL" id="BAABGT010000029">
    <property type="protein sequence ID" value="GAA4544218.1"/>
    <property type="molecule type" value="Genomic_DNA"/>
</dbReference>
<keyword evidence="3" id="KW-1185">Reference proteome</keyword>
<dbReference type="RefSeq" id="WP_345415556.1">
    <property type="nucleotide sequence ID" value="NZ_BAABGT010000029.1"/>
</dbReference>
<sequence>MTLVLRIGHYKTLEVPDSLGRDWTGWFPRMTEAEAFEAGRGAWKLGPRADNETFALITANTPPDRAVLAAVEIESITAPDAEGRRSIVGRVLEAGHPFRDAYVGHHDPLDNESRNPVGYIDLPEEEQYRLRACACGCGTETKRDFSPGHDQKAIHDRIRAHFDGSTLRFIHWMDQHGPAAAGSGEGIGGLGYDERNGPPGEGD</sequence>